<comment type="subcellular location">
    <subcellularLocation>
        <location evidence="1">Plastid</location>
    </subcellularLocation>
</comment>
<keyword evidence="5" id="KW-0150">Chloroplast</keyword>
<evidence type="ECO:0000256" key="2">
    <source>
        <dbReference type="ARBA" id="ARBA00009664"/>
    </source>
</evidence>
<dbReference type="GO" id="GO:0009536">
    <property type="term" value="C:plastid"/>
    <property type="evidence" value="ECO:0007669"/>
    <property type="project" value="UniProtKB-SubCell"/>
</dbReference>
<evidence type="ECO:0000256" key="4">
    <source>
        <dbReference type="ARBA" id="ARBA00022640"/>
    </source>
</evidence>
<dbReference type="AlphaFoldDB" id="A0A1Z1MRE1"/>
<organism evidence="5">
    <name type="scientific">Palisada sp</name>
    <dbReference type="NCBI Taxonomy" id="1955416"/>
    <lineage>
        <taxon>Eukaryota</taxon>
        <taxon>Rhodophyta</taxon>
        <taxon>Florideophyceae</taxon>
        <taxon>Rhodymeniophycidae</taxon>
        <taxon>Ceramiales</taxon>
        <taxon>Rhodomelaceae</taxon>
        <taxon>Laurencieae</taxon>
        <taxon>Palisada</taxon>
    </lineage>
</organism>
<proteinExistence type="inferred from homology"/>
<name>A0A1Z1MRE1_9FLOR</name>
<accession>A0A1Z1MRE1</accession>
<gene>
    <name evidence="5" type="primary">ycf23</name>
</gene>
<dbReference type="PANTHER" id="PTHR36895">
    <property type="match status" value="1"/>
</dbReference>
<sequence length="275" mass="30311">MNLLNTHLSDCFKAKKVVKVITGIDNVNISQIVSMVKAAELSGATYIDVVANPKIVKLLKTISSMPICVSSISPIDLYNCVVSGADLVEIGNFDAFYKKGIYISSNQILQLVKEIKLLVNSIDICVTIPYHLSIGEQIKLAQALEFMGISFIQTESMFIKNKVHMLKLYDNDIVHSIHPSYSSLLSTYFISMNVQIPILTSSSINTISSALALSFGASGIGVSSIIRNKNDLPQMSYYVKLLYDSVNFMVDQQPLSLDCPIYCKNLLHSDIIKGL</sequence>
<dbReference type="EMBL" id="MF101453">
    <property type="protein sequence ID" value="ARW68658.1"/>
    <property type="molecule type" value="Genomic_DNA"/>
</dbReference>
<reference evidence="5" key="1">
    <citation type="journal article" date="2017" name="J. Phycol.">
        <title>Analysis of chloroplast genomes and a supermatrix inform reclassification of the Rhodomelaceae (Rhodophyta).</title>
        <authorList>
            <person name="Diaz-Tapia P."/>
            <person name="Maggs C.A."/>
            <person name="West J.A."/>
            <person name="Verbruggen H."/>
        </authorList>
    </citation>
    <scope>NUCLEOTIDE SEQUENCE</scope>
    <source>
        <strain evidence="5">PD1686</strain>
    </source>
</reference>
<dbReference type="Pfam" id="PF04481">
    <property type="entry name" value="DUF561"/>
    <property type="match status" value="1"/>
</dbReference>
<evidence type="ECO:0000256" key="3">
    <source>
        <dbReference type="ARBA" id="ARBA00021523"/>
    </source>
</evidence>
<geneLocation type="chloroplast" evidence="5"/>
<evidence type="ECO:0000256" key="1">
    <source>
        <dbReference type="ARBA" id="ARBA00004474"/>
    </source>
</evidence>
<dbReference type="InterPro" id="IPR007570">
    <property type="entry name" value="Uncharacterised_Ycf23"/>
</dbReference>
<comment type="similarity">
    <text evidence="2">Belongs to the ycf23 family.</text>
</comment>
<keyword evidence="4 5" id="KW-0934">Plastid</keyword>
<evidence type="ECO:0000313" key="5">
    <source>
        <dbReference type="EMBL" id="ARW68658.1"/>
    </source>
</evidence>
<dbReference type="PANTHER" id="PTHR36895:SF1">
    <property type="entry name" value="YCF23 PROTEIN"/>
    <property type="match status" value="1"/>
</dbReference>
<protein>
    <recommendedName>
        <fullName evidence="3">Uncharacterized protein ycf23</fullName>
    </recommendedName>
</protein>
<dbReference type="SUPFAM" id="SSF51569">
    <property type="entry name" value="Aldolase"/>
    <property type="match status" value="1"/>
</dbReference>